<keyword evidence="3" id="KW-1185">Reference proteome</keyword>
<organism evidence="2 3">
    <name type="scientific">Dreissena polymorpha</name>
    <name type="common">Zebra mussel</name>
    <name type="synonym">Mytilus polymorpha</name>
    <dbReference type="NCBI Taxonomy" id="45954"/>
    <lineage>
        <taxon>Eukaryota</taxon>
        <taxon>Metazoa</taxon>
        <taxon>Spiralia</taxon>
        <taxon>Lophotrochozoa</taxon>
        <taxon>Mollusca</taxon>
        <taxon>Bivalvia</taxon>
        <taxon>Autobranchia</taxon>
        <taxon>Heteroconchia</taxon>
        <taxon>Euheterodonta</taxon>
        <taxon>Imparidentia</taxon>
        <taxon>Neoheterodontei</taxon>
        <taxon>Myida</taxon>
        <taxon>Dreissenoidea</taxon>
        <taxon>Dreissenidae</taxon>
        <taxon>Dreissena</taxon>
    </lineage>
</organism>
<evidence type="ECO:0000256" key="1">
    <source>
        <dbReference type="SAM" id="MobiDB-lite"/>
    </source>
</evidence>
<accession>A0A9D4CBI8</accession>
<dbReference type="AlphaFoldDB" id="A0A9D4CBI8"/>
<evidence type="ECO:0000313" key="3">
    <source>
        <dbReference type="Proteomes" id="UP000828390"/>
    </source>
</evidence>
<sequence length="335" mass="38306">MARQRPTLKEEIVWPMWAGPWVSNVACYVETKFWWAWSMWAGRPRIDRIVIRDVQYHFEVHVIRCRNGEVNKSLTRLVMGPCIVEIDRYQFEVNRCRNGEDNFQGSCAYSVGGDSGQDGRTDRQTDRQFPHAFQKCGDKKIMWSGTCASRPRRETPAEDLLTCTYFLIEGTSAGGSANPAESATLEPDVFYTAMFAVSPKIQRSRQPLIQDLEDRGPEPLLWLSHYTFQERDWYIDGDRGPEPPLWLSHYTFQERDWRERDREPTSMEDVREHRGCGPREWTRGGGTQCAQRTGETVSGLKTTAGDDSGHKGRAACCTPSAELRPDKNLSGDCLP</sequence>
<reference evidence="2" key="2">
    <citation type="submission" date="2020-11" db="EMBL/GenBank/DDBJ databases">
        <authorList>
            <person name="McCartney M.A."/>
            <person name="Auch B."/>
            <person name="Kono T."/>
            <person name="Mallez S."/>
            <person name="Becker A."/>
            <person name="Gohl D.M."/>
            <person name="Silverstein K.A.T."/>
            <person name="Koren S."/>
            <person name="Bechman K.B."/>
            <person name="Herman A."/>
            <person name="Abrahante J.E."/>
            <person name="Garbe J."/>
        </authorList>
    </citation>
    <scope>NUCLEOTIDE SEQUENCE</scope>
    <source>
        <strain evidence="2">Duluth1</strain>
        <tissue evidence="2">Whole animal</tissue>
    </source>
</reference>
<comment type="caution">
    <text evidence="2">The sequence shown here is derived from an EMBL/GenBank/DDBJ whole genome shotgun (WGS) entry which is preliminary data.</text>
</comment>
<protein>
    <submittedName>
        <fullName evidence="2">Uncharacterized protein</fullName>
    </submittedName>
</protein>
<dbReference type="EMBL" id="JAIWYP010000013">
    <property type="protein sequence ID" value="KAH3721092.1"/>
    <property type="molecule type" value="Genomic_DNA"/>
</dbReference>
<name>A0A9D4CBI8_DREPO</name>
<evidence type="ECO:0000313" key="2">
    <source>
        <dbReference type="EMBL" id="KAH3721092.1"/>
    </source>
</evidence>
<proteinExistence type="predicted"/>
<dbReference type="Proteomes" id="UP000828390">
    <property type="component" value="Unassembled WGS sequence"/>
</dbReference>
<feature type="compositionally biased region" description="Basic and acidic residues" evidence="1">
    <location>
        <begin position="261"/>
        <end position="282"/>
    </location>
</feature>
<gene>
    <name evidence="2" type="ORF">DPMN_064007</name>
</gene>
<feature type="region of interest" description="Disordered" evidence="1">
    <location>
        <begin position="261"/>
        <end position="293"/>
    </location>
</feature>
<reference evidence="2" key="1">
    <citation type="journal article" date="2019" name="bioRxiv">
        <title>The Genome of the Zebra Mussel, Dreissena polymorpha: A Resource for Invasive Species Research.</title>
        <authorList>
            <person name="McCartney M.A."/>
            <person name="Auch B."/>
            <person name="Kono T."/>
            <person name="Mallez S."/>
            <person name="Zhang Y."/>
            <person name="Obille A."/>
            <person name="Becker A."/>
            <person name="Abrahante J.E."/>
            <person name="Garbe J."/>
            <person name="Badalamenti J.P."/>
            <person name="Herman A."/>
            <person name="Mangelson H."/>
            <person name="Liachko I."/>
            <person name="Sullivan S."/>
            <person name="Sone E.D."/>
            <person name="Koren S."/>
            <person name="Silverstein K.A.T."/>
            <person name="Beckman K.B."/>
            <person name="Gohl D.M."/>
        </authorList>
    </citation>
    <scope>NUCLEOTIDE SEQUENCE</scope>
    <source>
        <strain evidence="2">Duluth1</strain>
        <tissue evidence="2">Whole animal</tissue>
    </source>
</reference>